<gene>
    <name evidence="7" type="primary">murE</name>
    <name evidence="12" type="ORF">EXY25_13110</name>
</gene>
<dbReference type="Pfam" id="PF02875">
    <property type="entry name" value="Mur_ligase_C"/>
    <property type="match status" value="1"/>
</dbReference>
<reference evidence="13" key="1">
    <citation type="submission" date="2019-02" db="EMBL/GenBank/DDBJ databases">
        <title>Draft genome sequence of Muricauda sp. 176CP4-71.</title>
        <authorList>
            <person name="Park J.-S."/>
        </authorList>
    </citation>
    <scope>NUCLEOTIDE SEQUENCE [LARGE SCALE GENOMIC DNA]</scope>
    <source>
        <strain evidence="13">176GS2-150</strain>
    </source>
</reference>
<dbReference type="Pfam" id="PF01225">
    <property type="entry name" value="Mur_ligase"/>
    <property type="match status" value="1"/>
</dbReference>
<comment type="caution">
    <text evidence="12">The sequence shown here is derived from an EMBL/GenBank/DDBJ whole genome shotgun (WGS) entry which is preliminary data.</text>
</comment>
<comment type="subcellular location">
    <subcellularLocation>
        <location evidence="7 8">Cytoplasm</location>
    </subcellularLocation>
</comment>
<evidence type="ECO:0000256" key="6">
    <source>
        <dbReference type="ARBA" id="ARBA00023316"/>
    </source>
</evidence>
<dbReference type="PANTHER" id="PTHR23135">
    <property type="entry name" value="MUR LIGASE FAMILY MEMBER"/>
    <property type="match status" value="1"/>
</dbReference>
<feature type="binding site" evidence="7">
    <location>
        <begin position="432"/>
        <end position="435"/>
    </location>
    <ligand>
        <name>meso-2,6-diaminopimelate</name>
        <dbReference type="ChEBI" id="CHEBI:57791"/>
    </ligand>
</feature>
<comment type="catalytic activity">
    <reaction evidence="7">
        <text>UDP-N-acetyl-alpha-D-muramoyl-L-alanyl-D-glutamate + meso-2,6-diaminopimelate + ATP = UDP-N-acetyl-alpha-D-muramoyl-L-alanyl-gamma-D-glutamyl-meso-2,6-diaminopimelate + ADP + phosphate + H(+)</text>
        <dbReference type="Rhea" id="RHEA:23676"/>
        <dbReference type="ChEBI" id="CHEBI:15378"/>
        <dbReference type="ChEBI" id="CHEBI:30616"/>
        <dbReference type="ChEBI" id="CHEBI:43474"/>
        <dbReference type="ChEBI" id="CHEBI:57791"/>
        <dbReference type="ChEBI" id="CHEBI:83900"/>
        <dbReference type="ChEBI" id="CHEBI:83905"/>
        <dbReference type="ChEBI" id="CHEBI:456216"/>
        <dbReference type="EC" id="6.3.2.13"/>
    </reaction>
</comment>
<dbReference type="SUPFAM" id="SSF53623">
    <property type="entry name" value="MurD-like peptide ligases, catalytic domain"/>
    <property type="match status" value="1"/>
</dbReference>
<feature type="short sequence motif" description="Meso-diaminopimelate recognition motif" evidence="7">
    <location>
        <begin position="432"/>
        <end position="435"/>
    </location>
</feature>
<name>A0ABY1WNL8_9GAMM</name>
<evidence type="ECO:0000256" key="2">
    <source>
        <dbReference type="ARBA" id="ARBA00022618"/>
    </source>
</evidence>
<feature type="binding site" evidence="7">
    <location>
        <position position="41"/>
    </location>
    <ligand>
        <name>UDP-N-acetyl-alpha-D-muramoyl-L-alanyl-D-glutamate</name>
        <dbReference type="ChEBI" id="CHEBI:83900"/>
    </ligand>
</feature>
<sequence length="513" mass="55475">MRWRIAVLRCSVEESLMAQLAELLPNYSITLPAISLAQMHLDSRQIRPGDLFAAIPGHLVDGREYIASAVAAGAAAILAAGDEEALVWHQAKGAGAVPEIRVPDLARRLPQVAAQFYGEPGQQMKVIGVTGTNGKSSVCSMCAQLAQLCDEQGGVVGTLGWGAVDQLQQTANTTPDCVSVQQMLAAMRNEQMSLVAMEVSSHGLMQGRADAVPFSTAIFTNLSRDHLDYHEDMASYFAAKKRLFSLPSVKRAVINVEDSEGRVLFAELRETLDCCVVGDAAALSELGCAQFIAYQELSHFSDGMRCELSSHWGEASLYLPLIGDFNLRNFLCALAALCVEGYDFQQLVAMAAKLQPAAGRMELIHKPGHPGLVVDYAHTPDALEKALAACRHHCHGQLWCVFGCGGDRDVGKRPLMAKVAEQLADHVVVTADNPRSEPQHQITQDILAGFAFPEQISVVEDRSQAIVQAFSQAAMADLILIAGKGHEDYQLVGKQTLHHDDGLVARRLMEEAL</sequence>
<keyword evidence="6 7" id="KW-0961">Cell wall biogenesis/degradation</keyword>
<feature type="binding site" evidence="7">
    <location>
        <begin position="131"/>
        <end position="137"/>
    </location>
    <ligand>
        <name>ATP</name>
        <dbReference type="ChEBI" id="CHEBI:30616"/>
    </ligand>
</feature>
<keyword evidence="7" id="KW-0963">Cytoplasm</keyword>
<dbReference type="InterPro" id="IPR004101">
    <property type="entry name" value="Mur_ligase_C"/>
</dbReference>
<dbReference type="PANTHER" id="PTHR23135:SF4">
    <property type="entry name" value="UDP-N-ACETYLMURAMOYL-L-ALANYL-D-GLUTAMATE--2,6-DIAMINOPIMELATE LIGASE MURE HOMOLOG, CHLOROPLASTIC"/>
    <property type="match status" value="1"/>
</dbReference>
<comment type="function">
    <text evidence="7">Catalyzes the addition of meso-diaminopimelic acid to the nucleotide precursor UDP-N-acetylmuramoyl-L-alanyl-D-glutamate (UMAG) in the biosynthesis of bacterial cell-wall peptidoglycan.</text>
</comment>
<keyword evidence="2 7" id="KW-0132">Cell division</keyword>
<feature type="binding site" evidence="7">
    <location>
        <position position="200"/>
    </location>
    <ligand>
        <name>UDP-N-acetyl-alpha-D-muramoyl-L-alanyl-D-glutamate</name>
        <dbReference type="ChEBI" id="CHEBI:83900"/>
    </ligand>
</feature>
<dbReference type="Gene3D" id="3.90.190.20">
    <property type="entry name" value="Mur ligase, C-terminal domain"/>
    <property type="match status" value="1"/>
</dbReference>
<dbReference type="EMBL" id="SHLY01000004">
    <property type="protein sequence ID" value="TAA45140.1"/>
    <property type="molecule type" value="Genomic_DNA"/>
</dbReference>
<evidence type="ECO:0000259" key="10">
    <source>
        <dbReference type="Pfam" id="PF02875"/>
    </source>
</evidence>
<feature type="domain" description="Mur ligase central" evidence="11">
    <location>
        <begin position="129"/>
        <end position="336"/>
    </location>
</feature>
<keyword evidence="5 7" id="KW-0131">Cell cycle</keyword>
<dbReference type="InterPro" id="IPR036565">
    <property type="entry name" value="Mur-like_cat_sf"/>
</dbReference>
<feature type="binding site" evidence="7">
    <location>
        <position position="487"/>
    </location>
    <ligand>
        <name>meso-2,6-diaminopimelate</name>
        <dbReference type="ChEBI" id="CHEBI:57791"/>
    </ligand>
</feature>
<feature type="binding site" evidence="7">
    <location>
        <position position="208"/>
    </location>
    <ligand>
        <name>UDP-N-acetyl-alpha-D-muramoyl-L-alanyl-D-glutamate</name>
        <dbReference type="ChEBI" id="CHEBI:83900"/>
    </ligand>
</feature>
<proteinExistence type="inferred from homology"/>
<dbReference type="SUPFAM" id="SSF53244">
    <property type="entry name" value="MurD-like peptide ligases, peptide-binding domain"/>
    <property type="match status" value="1"/>
</dbReference>
<feature type="modified residue" description="N6-carboxylysine" evidence="7">
    <location>
        <position position="240"/>
    </location>
</feature>
<comment type="PTM">
    <text evidence="7">Carboxylation is probably crucial for Mg(2+) binding and, consequently, for the gamma-phosphate positioning of ATP.</text>
</comment>
<dbReference type="InterPro" id="IPR035911">
    <property type="entry name" value="MurE/MurF_N"/>
</dbReference>
<dbReference type="NCBIfam" id="TIGR01085">
    <property type="entry name" value="murE"/>
    <property type="match status" value="1"/>
</dbReference>
<comment type="cofactor">
    <cofactor evidence="7">
        <name>Mg(2+)</name>
        <dbReference type="ChEBI" id="CHEBI:18420"/>
    </cofactor>
</comment>
<dbReference type="NCBIfam" id="NF001124">
    <property type="entry name" value="PRK00139.1-2"/>
    <property type="match status" value="1"/>
</dbReference>
<dbReference type="InterPro" id="IPR005761">
    <property type="entry name" value="UDP-N-AcMur-Glu-dNH2Pim_ligase"/>
</dbReference>
<evidence type="ECO:0000256" key="7">
    <source>
        <dbReference type="HAMAP-Rule" id="MF_00208"/>
    </source>
</evidence>
<comment type="similarity">
    <text evidence="1 7">Belongs to the MurCDEF family. MurE subfamily.</text>
</comment>
<dbReference type="Pfam" id="PF08245">
    <property type="entry name" value="Mur_ligase_M"/>
    <property type="match status" value="1"/>
</dbReference>
<keyword evidence="7" id="KW-0547">Nucleotide-binding</keyword>
<dbReference type="Gene3D" id="3.40.1190.10">
    <property type="entry name" value="Mur-like, catalytic domain"/>
    <property type="match status" value="1"/>
</dbReference>
<dbReference type="InterPro" id="IPR013221">
    <property type="entry name" value="Mur_ligase_cen"/>
</dbReference>
<evidence type="ECO:0000259" key="9">
    <source>
        <dbReference type="Pfam" id="PF01225"/>
    </source>
</evidence>
<feature type="domain" description="Mur ligase C-terminal" evidence="10">
    <location>
        <begin position="359"/>
        <end position="485"/>
    </location>
</feature>
<dbReference type="GO" id="GO:0008765">
    <property type="term" value="F:UDP-N-acetylmuramoylalanyl-D-glutamate-2,6-diaminopimelate ligase activity"/>
    <property type="evidence" value="ECO:0007669"/>
    <property type="project" value="UniProtKB-EC"/>
</dbReference>
<dbReference type="Gene3D" id="3.40.1390.10">
    <property type="entry name" value="MurE/MurF, N-terminal domain"/>
    <property type="match status" value="1"/>
</dbReference>
<feature type="binding site" evidence="7">
    <location>
        <position position="408"/>
    </location>
    <ligand>
        <name>meso-2,6-diaminopimelate</name>
        <dbReference type="ChEBI" id="CHEBI:57791"/>
    </ligand>
</feature>
<evidence type="ECO:0000256" key="3">
    <source>
        <dbReference type="ARBA" id="ARBA00022960"/>
    </source>
</evidence>
<evidence type="ECO:0000256" key="1">
    <source>
        <dbReference type="ARBA" id="ARBA00005898"/>
    </source>
</evidence>
<feature type="binding site" evidence="7">
    <location>
        <position position="206"/>
    </location>
    <ligand>
        <name>UDP-N-acetyl-alpha-D-muramoyl-L-alanyl-D-glutamate</name>
        <dbReference type="ChEBI" id="CHEBI:83900"/>
    </ligand>
</feature>
<evidence type="ECO:0000256" key="5">
    <source>
        <dbReference type="ARBA" id="ARBA00023306"/>
    </source>
</evidence>
<evidence type="ECO:0000256" key="8">
    <source>
        <dbReference type="RuleBase" id="RU004135"/>
    </source>
</evidence>
<dbReference type="Proteomes" id="UP000292544">
    <property type="component" value="Unassembled WGS sequence"/>
</dbReference>
<keyword evidence="7" id="KW-0460">Magnesium</keyword>
<accession>A0ABY1WNL8</accession>
<dbReference type="NCBIfam" id="NF001126">
    <property type="entry name" value="PRK00139.1-4"/>
    <property type="match status" value="1"/>
</dbReference>
<evidence type="ECO:0000313" key="12">
    <source>
        <dbReference type="EMBL" id="TAA45140.1"/>
    </source>
</evidence>
<evidence type="ECO:0000313" key="13">
    <source>
        <dbReference type="Proteomes" id="UP000292544"/>
    </source>
</evidence>
<organism evidence="12 13">
    <name type="scientific">Corallincola spongiicola</name>
    <dbReference type="NCBI Taxonomy" id="2520508"/>
    <lineage>
        <taxon>Bacteria</taxon>
        <taxon>Pseudomonadati</taxon>
        <taxon>Pseudomonadota</taxon>
        <taxon>Gammaproteobacteria</taxon>
        <taxon>Alteromonadales</taxon>
        <taxon>Psychromonadaceae</taxon>
        <taxon>Corallincola</taxon>
    </lineage>
</organism>
<dbReference type="InterPro" id="IPR036615">
    <property type="entry name" value="Mur_ligase_C_dom_sf"/>
</dbReference>
<comment type="pathway">
    <text evidence="7 8">Cell wall biogenesis; peptidoglycan biosynthesis.</text>
</comment>
<evidence type="ECO:0000259" key="11">
    <source>
        <dbReference type="Pfam" id="PF08245"/>
    </source>
</evidence>
<keyword evidence="4 7" id="KW-0573">Peptidoglycan synthesis</keyword>
<dbReference type="EC" id="6.3.2.13" evidence="7"/>
<comment type="caution">
    <text evidence="7">Lacks conserved residue(s) required for the propagation of feature annotation.</text>
</comment>
<dbReference type="HAMAP" id="MF_00208">
    <property type="entry name" value="MurE"/>
    <property type="match status" value="1"/>
</dbReference>
<feature type="binding site" evidence="7">
    <location>
        <begin position="173"/>
        <end position="174"/>
    </location>
    <ligand>
        <name>UDP-N-acetyl-alpha-D-muramoyl-L-alanyl-D-glutamate</name>
        <dbReference type="ChEBI" id="CHEBI:83900"/>
    </ligand>
</feature>
<dbReference type="InterPro" id="IPR000713">
    <property type="entry name" value="Mur_ligase_N"/>
</dbReference>
<feature type="binding site" evidence="7">
    <location>
        <position position="172"/>
    </location>
    <ligand>
        <name>UDP-N-acetyl-alpha-D-muramoyl-L-alanyl-D-glutamate</name>
        <dbReference type="ChEBI" id="CHEBI:83900"/>
    </ligand>
</feature>
<dbReference type="SUPFAM" id="SSF63418">
    <property type="entry name" value="MurE/MurF N-terminal domain"/>
    <property type="match status" value="1"/>
</dbReference>
<feature type="domain" description="Mur ligase N-terminal catalytic" evidence="9">
    <location>
        <begin position="39"/>
        <end position="117"/>
    </location>
</feature>
<dbReference type="NCBIfam" id="NF001123">
    <property type="entry name" value="PRK00139.1-1"/>
    <property type="match status" value="1"/>
</dbReference>
<keyword evidence="7" id="KW-0067">ATP-binding</keyword>
<evidence type="ECO:0000256" key="4">
    <source>
        <dbReference type="ARBA" id="ARBA00022984"/>
    </source>
</evidence>
<feature type="binding site" evidence="7">
    <location>
        <position position="483"/>
    </location>
    <ligand>
        <name>meso-2,6-diaminopimelate</name>
        <dbReference type="ChEBI" id="CHEBI:57791"/>
    </ligand>
</feature>
<keyword evidence="13" id="KW-1185">Reference proteome</keyword>
<protein>
    <recommendedName>
        <fullName evidence="7">UDP-N-acetylmuramoyl-L-alanyl-D-glutamate--2,6-diaminopimelate ligase</fullName>
        <ecNumber evidence="7">6.3.2.13</ecNumber>
    </recommendedName>
    <alternativeName>
        <fullName evidence="7">Meso-A2pm-adding enzyme</fullName>
    </alternativeName>
    <alternativeName>
        <fullName evidence="7">Meso-diaminopimelate-adding enzyme</fullName>
    </alternativeName>
    <alternativeName>
        <fullName evidence="7">UDP-MurNAc-L-Ala-D-Glu:meso-diaminopimelate ligase</fullName>
    </alternativeName>
    <alternativeName>
        <fullName evidence="7">UDP-MurNAc-tripeptide synthetase</fullName>
    </alternativeName>
    <alternativeName>
        <fullName evidence="7">UDP-N-acetylmuramyl-tripeptide synthetase</fullName>
    </alternativeName>
</protein>
<keyword evidence="3 7" id="KW-0133">Cell shape</keyword>
<keyword evidence="7 12" id="KW-0436">Ligase</keyword>
<feature type="binding site" evidence="7">
    <location>
        <position position="43"/>
    </location>
    <ligand>
        <name>UDP-N-acetyl-alpha-D-muramoyl-L-alanyl-D-glutamate</name>
        <dbReference type="ChEBI" id="CHEBI:83900"/>
    </ligand>
</feature>